<accession>A0ABV4CU56</accession>
<comment type="caution">
    <text evidence="1">The sequence shown here is derived from an EMBL/GenBank/DDBJ whole genome shotgun (WGS) entry which is preliminary data.</text>
</comment>
<reference evidence="1 2" key="1">
    <citation type="submission" date="2024-03" db="EMBL/GenBank/DDBJ databases">
        <title>Mouse gut bacterial collection (mGBC) of GemPharmatech.</title>
        <authorList>
            <person name="He Y."/>
            <person name="Dong L."/>
            <person name="Wu D."/>
            <person name="Gao X."/>
            <person name="Lin Z."/>
        </authorList>
    </citation>
    <scope>NUCLEOTIDE SEQUENCE [LARGE SCALE GENOMIC DNA]</scope>
    <source>
        <strain evidence="1 2">54-13</strain>
    </source>
</reference>
<keyword evidence="2" id="KW-1185">Reference proteome</keyword>
<organism evidence="1 2">
    <name type="scientific">Heminiphilus faecis</name>
    <dbReference type="NCBI Taxonomy" id="2601703"/>
    <lineage>
        <taxon>Bacteria</taxon>
        <taxon>Pseudomonadati</taxon>
        <taxon>Bacteroidota</taxon>
        <taxon>Bacteroidia</taxon>
        <taxon>Bacteroidales</taxon>
        <taxon>Muribaculaceae</taxon>
        <taxon>Heminiphilus</taxon>
    </lineage>
</organism>
<name>A0ABV4CU56_9BACT</name>
<sequence length="117" mass="13540">MITAKNEQEVEAFLREFKPKFSIWGIIFLHRDKNEEALRALGITPVAREEIIKKIEKEDYSHSIVDEASFGDMWVFGKDYDGTELYIKISMGAPGSKTICISFHEAEHPLNYPFKKK</sequence>
<dbReference type="RefSeq" id="WP_123549286.1">
    <property type="nucleotide sequence ID" value="NZ_JBCLPP010000009.1"/>
</dbReference>
<protein>
    <submittedName>
        <fullName evidence="1">Type II toxin-antitoxin system MqsR family toxin</fullName>
    </submittedName>
</protein>
<gene>
    <name evidence="1" type="ORF">AAK873_04695</name>
</gene>
<dbReference type="Gene3D" id="3.30.2310.40">
    <property type="match status" value="1"/>
</dbReference>
<dbReference type="InterPro" id="IPR038493">
    <property type="entry name" value="MqsR_sf"/>
</dbReference>
<evidence type="ECO:0000313" key="2">
    <source>
        <dbReference type="Proteomes" id="UP001565200"/>
    </source>
</evidence>
<dbReference type="EMBL" id="JBCLPP010000009">
    <property type="protein sequence ID" value="MEY8244920.1"/>
    <property type="molecule type" value="Genomic_DNA"/>
</dbReference>
<dbReference type="Proteomes" id="UP001565200">
    <property type="component" value="Unassembled WGS sequence"/>
</dbReference>
<proteinExistence type="predicted"/>
<evidence type="ECO:0000313" key="1">
    <source>
        <dbReference type="EMBL" id="MEY8244920.1"/>
    </source>
</evidence>